<dbReference type="AlphaFoldDB" id="A0A3T0KRC1"/>
<gene>
    <name evidence="4" type="ORF">BAOM_2317</name>
</gene>
<dbReference type="InterPro" id="IPR055247">
    <property type="entry name" value="InsJ-like_HTH"/>
</dbReference>
<evidence type="ECO:0000313" key="5">
    <source>
        <dbReference type="Proteomes" id="UP000283095"/>
    </source>
</evidence>
<dbReference type="EMBL" id="CP026095">
    <property type="protein sequence ID" value="AZV42926.1"/>
    <property type="molecule type" value="Genomic_DNA"/>
</dbReference>
<feature type="domain" description="Insertion element IS150 protein InsJ-like helix-turn-helix" evidence="3">
    <location>
        <begin position="63"/>
        <end position="116"/>
    </location>
</feature>
<dbReference type="Gene3D" id="1.10.10.10">
    <property type="entry name" value="Winged helix-like DNA-binding domain superfamily/Winged helix DNA-binding domain"/>
    <property type="match status" value="1"/>
</dbReference>
<dbReference type="GO" id="GO:0004803">
    <property type="term" value="F:transposase activity"/>
    <property type="evidence" value="ECO:0007669"/>
    <property type="project" value="InterPro"/>
</dbReference>
<dbReference type="Proteomes" id="UP000283095">
    <property type="component" value="Chromosome"/>
</dbReference>
<feature type="coiled-coil region" evidence="2">
    <location>
        <begin position="128"/>
        <end position="172"/>
    </location>
</feature>
<dbReference type="GO" id="GO:0006313">
    <property type="term" value="P:DNA transposition"/>
    <property type="evidence" value="ECO:0007669"/>
    <property type="project" value="InterPro"/>
</dbReference>
<evidence type="ECO:0000256" key="1">
    <source>
        <dbReference type="ARBA" id="ARBA00038232"/>
    </source>
</evidence>
<dbReference type="PANTHER" id="PTHR33795">
    <property type="entry name" value="INSERTION ELEMENT IS150 PROTEIN INSJ"/>
    <property type="match status" value="1"/>
</dbReference>
<proteinExistence type="inferred from homology"/>
<dbReference type="Pfam" id="PF01527">
    <property type="entry name" value="HTH_Tnp_1"/>
    <property type="match status" value="1"/>
</dbReference>
<dbReference type="KEGG" id="pasa:BAOM_2317"/>
<organism evidence="4 5">
    <name type="scientific">Peribacillus asahii</name>
    <dbReference type="NCBI Taxonomy" id="228899"/>
    <lineage>
        <taxon>Bacteria</taxon>
        <taxon>Bacillati</taxon>
        <taxon>Bacillota</taxon>
        <taxon>Bacilli</taxon>
        <taxon>Bacillales</taxon>
        <taxon>Bacillaceae</taxon>
        <taxon>Peribacillus</taxon>
    </lineage>
</organism>
<dbReference type="SUPFAM" id="SSF46689">
    <property type="entry name" value="Homeodomain-like"/>
    <property type="match status" value="2"/>
</dbReference>
<dbReference type="PANTHER" id="PTHR33795:SF1">
    <property type="entry name" value="INSERTION ELEMENT IS150 PROTEIN INSJ"/>
    <property type="match status" value="1"/>
</dbReference>
<sequence length="172" mass="19795">MSKFTLEEINEAVEHYFNGKESAKDMAKSLGINQSTFTEWIRHYEHNGLSVYAKPYTSYTLEFKLNVLKYMTENGTSSYETAAIFTIPSPSNIRTWKRKLEAQGIDALQSKKKGRPTMKKEGKKQLKTLSTEGSVEALEARIKQLEMENEYLKKLNALVQNKEKSSNKTKRK</sequence>
<dbReference type="InterPro" id="IPR002514">
    <property type="entry name" value="Transposase_8"/>
</dbReference>
<dbReference type="Pfam" id="PF13518">
    <property type="entry name" value="HTH_28"/>
    <property type="match status" value="1"/>
</dbReference>
<dbReference type="InterPro" id="IPR036388">
    <property type="entry name" value="WH-like_DNA-bd_sf"/>
</dbReference>
<name>A0A3T0KRC1_9BACI</name>
<dbReference type="GO" id="GO:0003677">
    <property type="term" value="F:DNA binding"/>
    <property type="evidence" value="ECO:0007669"/>
    <property type="project" value="InterPro"/>
</dbReference>
<evidence type="ECO:0000259" key="3">
    <source>
        <dbReference type="Pfam" id="PF13518"/>
    </source>
</evidence>
<reference evidence="4 5" key="1">
    <citation type="submission" date="2018-01" db="EMBL/GenBank/DDBJ databases">
        <title>Bacillus asahii Genome sequencing and assembly.</title>
        <authorList>
            <person name="Jiang H."/>
            <person name="Feng Y."/>
            <person name="Zhao F."/>
            <person name="Lin X."/>
        </authorList>
    </citation>
    <scope>NUCLEOTIDE SEQUENCE [LARGE SCALE GENOMIC DNA]</scope>
    <source>
        <strain evidence="4 5">OM18</strain>
    </source>
</reference>
<keyword evidence="2" id="KW-0175">Coiled coil</keyword>
<evidence type="ECO:0000313" key="4">
    <source>
        <dbReference type="EMBL" id="AZV42926.1"/>
    </source>
</evidence>
<dbReference type="InterPro" id="IPR052057">
    <property type="entry name" value="IS150/IS1296_orfA-like"/>
</dbReference>
<evidence type="ECO:0000256" key="2">
    <source>
        <dbReference type="SAM" id="Coils"/>
    </source>
</evidence>
<dbReference type="InterPro" id="IPR009057">
    <property type="entry name" value="Homeodomain-like_sf"/>
</dbReference>
<comment type="similarity">
    <text evidence="1">Belongs to the IS150/IS1296 orfA family.</text>
</comment>
<protein>
    <submittedName>
        <fullName evidence="4">Transposase</fullName>
    </submittedName>
</protein>
<accession>A0A3T0KRC1</accession>